<feature type="domain" description="Peptidase A1" evidence="6">
    <location>
        <begin position="52"/>
        <end position="419"/>
    </location>
</feature>
<keyword evidence="8" id="KW-1185">Reference proteome</keyword>
<dbReference type="InterPro" id="IPR001461">
    <property type="entry name" value="Aspartic_peptidase_A1"/>
</dbReference>
<dbReference type="InterPro" id="IPR032799">
    <property type="entry name" value="TAXi_C"/>
</dbReference>
<evidence type="ECO:0000313" key="7">
    <source>
        <dbReference type="EMBL" id="CAI9106074.1"/>
    </source>
</evidence>
<keyword evidence="4 5" id="KW-0732">Signal</keyword>
<dbReference type="GO" id="GO:0006508">
    <property type="term" value="P:proteolysis"/>
    <property type="evidence" value="ECO:0007669"/>
    <property type="project" value="InterPro"/>
</dbReference>
<feature type="signal peptide" evidence="5">
    <location>
        <begin position="1"/>
        <end position="26"/>
    </location>
</feature>
<gene>
    <name evidence="7" type="ORF">OLC1_LOCUS14645</name>
</gene>
<dbReference type="CDD" id="cd05489">
    <property type="entry name" value="xylanase_inhibitor_I_like"/>
    <property type="match status" value="1"/>
</dbReference>
<dbReference type="Pfam" id="PF14543">
    <property type="entry name" value="TAXi_N"/>
    <property type="match status" value="1"/>
</dbReference>
<dbReference type="GO" id="GO:0005576">
    <property type="term" value="C:extracellular region"/>
    <property type="evidence" value="ECO:0007669"/>
    <property type="project" value="UniProtKB-SubCell"/>
</dbReference>
<evidence type="ECO:0000256" key="4">
    <source>
        <dbReference type="ARBA" id="ARBA00022729"/>
    </source>
</evidence>
<accession>A0AAV1DGC3</accession>
<dbReference type="AlphaFoldDB" id="A0AAV1DGC3"/>
<evidence type="ECO:0000313" key="8">
    <source>
        <dbReference type="Proteomes" id="UP001161247"/>
    </source>
</evidence>
<dbReference type="PANTHER" id="PTHR47965:SF22">
    <property type="entry name" value="EUKARYOTIC ASPARTYL PROTEASE FAMILY PROTEIN"/>
    <property type="match status" value="1"/>
</dbReference>
<dbReference type="SUPFAM" id="SSF50630">
    <property type="entry name" value="Acid proteases"/>
    <property type="match status" value="1"/>
</dbReference>
<dbReference type="GO" id="GO:0004190">
    <property type="term" value="F:aspartic-type endopeptidase activity"/>
    <property type="evidence" value="ECO:0007669"/>
    <property type="project" value="InterPro"/>
</dbReference>
<dbReference type="EMBL" id="OX459122">
    <property type="protein sequence ID" value="CAI9106074.1"/>
    <property type="molecule type" value="Genomic_DNA"/>
</dbReference>
<dbReference type="InterPro" id="IPR021109">
    <property type="entry name" value="Peptidase_aspartic_dom_sf"/>
</dbReference>
<proteinExistence type="inferred from homology"/>
<keyword evidence="3" id="KW-0964">Secreted</keyword>
<dbReference type="PANTHER" id="PTHR47965">
    <property type="entry name" value="ASPARTYL PROTEASE-RELATED"/>
    <property type="match status" value="1"/>
</dbReference>
<dbReference type="InterPro" id="IPR033121">
    <property type="entry name" value="PEPTIDASE_A1"/>
</dbReference>
<dbReference type="InterPro" id="IPR033868">
    <property type="entry name" value="Xylanase_inhibitor_I-like"/>
</dbReference>
<feature type="chain" id="PRO_5043415557" evidence="5">
    <location>
        <begin position="27"/>
        <end position="438"/>
    </location>
</feature>
<dbReference type="PROSITE" id="PS51767">
    <property type="entry name" value="PEPTIDASE_A1"/>
    <property type="match status" value="1"/>
</dbReference>
<dbReference type="Proteomes" id="UP001161247">
    <property type="component" value="Chromosome 5"/>
</dbReference>
<sequence length="438" mass="47099">MAVFSTFPLHFFLLIGLIFTPSIAIAQKTPTSSFRPKALVLPLTQDSATGQYMTQLSQRTPLVPLKLTVDLGGQFLWVDCEQNYKSSSYRPAKCRSAVCNLANSKACGECNDGPKPGCNNNTCSLFPDNSVTRTSTIGELATDVVAVQSTDGMNPGRVVSAPRVVFTCGSTFLLEGLAKRVKGMAGLGRGPIGLPSQLAAAFSFPRKFAICPGSNGVIFFGESPYVFLPGRDVSKNLTYTPLFINPVSTAGSFFQGEKSVEYFIGVKSIKVGEKTLSINSTLLKIDSEGNGGTKISTVVPYTVLETSIYKALTKAFAQAFSGVPRVPKVAPFEVCFNSTSLGSTRVGPPAPVIDLVLQNPSVFWRIFGSNSYVQVKKNVLCLGFVDGGLNPRTSIVIGRRQIEDNLLQFDIARSRLGFSSTLLFQQTTCSNFNFTSNA</sequence>
<comment type="subcellular location">
    <subcellularLocation>
        <location evidence="1">Secreted</location>
        <location evidence="1">Extracellular space</location>
    </subcellularLocation>
</comment>
<organism evidence="7 8">
    <name type="scientific">Oldenlandia corymbosa var. corymbosa</name>
    <dbReference type="NCBI Taxonomy" id="529605"/>
    <lineage>
        <taxon>Eukaryota</taxon>
        <taxon>Viridiplantae</taxon>
        <taxon>Streptophyta</taxon>
        <taxon>Embryophyta</taxon>
        <taxon>Tracheophyta</taxon>
        <taxon>Spermatophyta</taxon>
        <taxon>Magnoliopsida</taxon>
        <taxon>eudicotyledons</taxon>
        <taxon>Gunneridae</taxon>
        <taxon>Pentapetalae</taxon>
        <taxon>asterids</taxon>
        <taxon>lamiids</taxon>
        <taxon>Gentianales</taxon>
        <taxon>Rubiaceae</taxon>
        <taxon>Rubioideae</taxon>
        <taxon>Spermacoceae</taxon>
        <taxon>Hedyotis-Oldenlandia complex</taxon>
        <taxon>Oldenlandia</taxon>
    </lineage>
</organism>
<dbReference type="InterPro" id="IPR032861">
    <property type="entry name" value="TAXi_N"/>
</dbReference>
<evidence type="ECO:0000256" key="2">
    <source>
        <dbReference type="ARBA" id="ARBA00007447"/>
    </source>
</evidence>
<comment type="similarity">
    <text evidence="2">Belongs to the peptidase A1 family.</text>
</comment>
<dbReference type="FunFam" id="2.40.70.10:FF:000045">
    <property type="entry name" value="Basic 7S globulin"/>
    <property type="match status" value="1"/>
</dbReference>
<name>A0AAV1DGC3_OLDCO</name>
<dbReference type="Pfam" id="PF14541">
    <property type="entry name" value="TAXi_C"/>
    <property type="match status" value="1"/>
</dbReference>
<dbReference type="FunFam" id="2.40.70.10:FF:000041">
    <property type="entry name" value="Basic 7S globulin"/>
    <property type="match status" value="1"/>
</dbReference>
<reference evidence="7" key="1">
    <citation type="submission" date="2023-03" db="EMBL/GenBank/DDBJ databases">
        <authorList>
            <person name="Julca I."/>
        </authorList>
    </citation>
    <scope>NUCLEOTIDE SEQUENCE</scope>
</reference>
<protein>
    <submittedName>
        <fullName evidence="7">OLC1v1005132C1</fullName>
    </submittedName>
</protein>
<evidence type="ECO:0000256" key="5">
    <source>
        <dbReference type="SAM" id="SignalP"/>
    </source>
</evidence>
<evidence type="ECO:0000259" key="6">
    <source>
        <dbReference type="PROSITE" id="PS51767"/>
    </source>
</evidence>
<dbReference type="Gene3D" id="2.40.70.10">
    <property type="entry name" value="Acid Proteases"/>
    <property type="match status" value="2"/>
</dbReference>
<evidence type="ECO:0000256" key="3">
    <source>
        <dbReference type="ARBA" id="ARBA00022525"/>
    </source>
</evidence>
<evidence type="ECO:0000256" key="1">
    <source>
        <dbReference type="ARBA" id="ARBA00004239"/>
    </source>
</evidence>